<organism evidence="2 3">
    <name type="scientific">Podospora australis</name>
    <dbReference type="NCBI Taxonomy" id="1536484"/>
    <lineage>
        <taxon>Eukaryota</taxon>
        <taxon>Fungi</taxon>
        <taxon>Dikarya</taxon>
        <taxon>Ascomycota</taxon>
        <taxon>Pezizomycotina</taxon>
        <taxon>Sordariomycetes</taxon>
        <taxon>Sordariomycetidae</taxon>
        <taxon>Sordariales</taxon>
        <taxon>Podosporaceae</taxon>
        <taxon>Podospora</taxon>
    </lineage>
</organism>
<proteinExistence type="predicted"/>
<feature type="signal peptide" evidence="1">
    <location>
        <begin position="1"/>
        <end position="23"/>
    </location>
</feature>
<sequence>MALSCVWWFNFLFFLLPPPFGGSLANLGFSETPNSRSGSVLYFLSYALRISRSYHRRRQFSLTQVRCQLGMGTDLVVCRCAGKVCLLDCLLACAGPERGALFMRGASATVARS</sequence>
<accession>A0AAN7AI30</accession>
<protein>
    <recommendedName>
        <fullName evidence="4">Secreted protein</fullName>
    </recommendedName>
</protein>
<evidence type="ECO:0000256" key="1">
    <source>
        <dbReference type="SAM" id="SignalP"/>
    </source>
</evidence>
<dbReference type="Proteomes" id="UP001302126">
    <property type="component" value="Unassembled WGS sequence"/>
</dbReference>
<comment type="caution">
    <text evidence="2">The sequence shown here is derived from an EMBL/GenBank/DDBJ whole genome shotgun (WGS) entry which is preliminary data.</text>
</comment>
<reference evidence="2" key="2">
    <citation type="submission" date="2023-05" db="EMBL/GenBank/DDBJ databases">
        <authorList>
            <consortium name="Lawrence Berkeley National Laboratory"/>
            <person name="Steindorff A."/>
            <person name="Hensen N."/>
            <person name="Bonometti L."/>
            <person name="Westerberg I."/>
            <person name="Brannstrom I.O."/>
            <person name="Guillou S."/>
            <person name="Cros-Aarteil S."/>
            <person name="Calhoun S."/>
            <person name="Haridas S."/>
            <person name="Kuo A."/>
            <person name="Mondo S."/>
            <person name="Pangilinan J."/>
            <person name="Riley R."/>
            <person name="Labutti K."/>
            <person name="Andreopoulos B."/>
            <person name="Lipzen A."/>
            <person name="Chen C."/>
            <person name="Yanf M."/>
            <person name="Daum C."/>
            <person name="Ng V."/>
            <person name="Clum A."/>
            <person name="Ohm R."/>
            <person name="Martin F."/>
            <person name="Silar P."/>
            <person name="Natvig D."/>
            <person name="Lalanne C."/>
            <person name="Gautier V."/>
            <person name="Ament-Velasquez S.L."/>
            <person name="Kruys A."/>
            <person name="Hutchinson M.I."/>
            <person name="Powell A.J."/>
            <person name="Barry K."/>
            <person name="Miller A.N."/>
            <person name="Grigoriev I.V."/>
            <person name="Debuchy R."/>
            <person name="Gladieux P."/>
            <person name="Thoren M.H."/>
            <person name="Johannesson H."/>
        </authorList>
    </citation>
    <scope>NUCLEOTIDE SEQUENCE</scope>
    <source>
        <strain evidence="2">PSN309</strain>
    </source>
</reference>
<dbReference type="AlphaFoldDB" id="A0AAN7AI30"/>
<dbReference type="EMBL" id="MU864393">
    <property type="protein sequence ID" value="KAK4188048.1"/>
    <property type="molecule type" value="Genomic_DNA"/>
</dbReference>
<keyword evidence="3" id="KW-1185">Reference proteome</keyword>
<evidence type="ECO:0008006" key="4">
    <source>
        <dbReference type="Google" id="ProtNLM"/>
    </source>
</evidence>
<name>A0AAN7AI30_9PEZI</name>
<gene>
    <name evidence="2" type="ORF">QBC35DRAFT_213486</name>
</gene>
<evidence type="ECO:0000313" key="3">
    <source>
        <dbReference type="Proteomes" id="UP001302126"/>
    </source>
</evidence>
<keyword evidence="1" id="KW-0732">Signal</keyword>
<feature type="chain" id="PRO_5042881137" description="Secreted protein" evidence="1">
    <location>
        <begin position="24"/>
        <end position="113"/>
    </location>
</feature>
<evidence type="ECO:0000313" key="2">
    <source>
        <dbReference type="EMBL" id="KAK4188048.1"/>
    </source>
</evidence>
<reference evidence="2" key="1">
    <citation type="journal article" date="2023" name="Mol. Phylogenet. Evol.">
        <title>Genome-scale phylogeny and comparative genomics of the fungal order Sordariales.</title>
        <authorList>
            <person name="Hensen N."/>
            <person name="Bonometti L."/>
            <person name="Westerberg I."/>
            <person name="Brannstrom I.O."/>
            <person name="Guillou S."/>
            <person name="Cros-Aarteil S."/>
            <person name="Calhoun S."/>
            <person name="Haridas S."/>
            <person name="Kuo A."/>
            <person name="Mondo S."/>
            <person name="Pangilinan J."/>
            <person name="Riley R."/>
            <person name="LaButti K."/>
            <person name="Andreopoulos B."/>
            <person name="Lipzen A."/>
            <person name="Chen C."/>
            <person name="Yan M."/>
            <person name="Daum C."/>
            <person name="Ng V."/>
            <person name="Clum A."/>
            <person name="Steindorff A."/>
            <person name="Ohm R.A."/>
            <person name="Martin F."/>
            <person name="Silar P."/>
            <person name="Natvig D.O."/>
            <person name="Lalanne C."/>
            <person name="Gautier V."/>
            <person name="Ament-Velasquez S.L."/>
            <person name="Kruys A."/>
            <person name="Hutchinson M.I."/>
            <person name="Powell A.J."/>
            <person name="Barry K."/>
            <person name="Miller A.N."/>
            <person name="Grigoriev I.V."/>
            <person name="Debuchy R."/>
            <person name="Gladieux P."/>
            <person name="Hiltunen Thoren M."/>
            <person name="Johannesson H."/>
        </authorList>
    </citation>
    <scope>NUCLEOTIDE SEQUENCE</scope>
    <source>
        <strain evidence="2">PSN309</strain>
    </source>
</reference>